<dbReference type="Proteomes" id="UP000054565">
    <property type="component" value="Unassembled WGS sequence"/>
</dbReference>
<organism evidence="1 2">
    <name type="scientific">Coccidioides immitis RMSCC 2394</name>
    <dbReference type="NCBI Taxonomy" id="404692"/>
    <lineage>
        <taxon>Eukaryota</taxon>
        <taxon>Fungi</taxon>
        <taxon>Dikarya</taxon>
        <taxon>Ascomycota</taxon>
        <taxon>Pezizomycotina</taxon>
        <taxon>Eurotiomycetes</taxon>
        <taxon>Eurotiomycetidae</taxon>
        <taxon>Onygenales</taxon>
        <taxon>Onygenaceae</taxon>
        <taxon>Coccidioides</taxon>
    </lineage>
</organism>
<reference evidence="2" key="1">
    <citation type="journal article" date="2010" name="Genome Res.">
        <title>Population genomic sequencing of Coccidioides fungi reveals recent hybridization and transposon control.</title>
        <authorList>
            <person name="Neafsey D.E."/>
            <person name="Barker B.M."/>
            <person name="Sharpton T.J."/>
            <person name="Stajich J.E."/>
            <person name="Park D.J."/>
            <person name="Whiston E."/>
            <person name="Hung C.-Y."/>
            <person name="McMahan C."/>
            <person name="White J."/>
            <person name="Sykes S."/>
            <person name="Heiman D."/>
            <person name="Young S."/>
            <person name="Zeng Q."/>
            <person name="Abouelleil A."/>
            <person name="Aftuck L."/>
            <person name="Bessette D."/>
            <person name="Brown A."/>
            <person name="FitzGerald M."/>
            <person name="Lui A."/>
            <person name="Macdonald J.P."/>
            <person name="Priest M."/>
            <person name="Orbach M.J."/>
            <person name="Galgiani J.N."/>
            <person name="Kirkland T.N."/>
            <person name="Cole G.T."/>
            <person name="Birren B.W."/>
            <person name="Henn M.R."/>
            <person name="Taylor J.W."/>
            <person name="Rounsley S.D."/>
        </authorList>
    </citation>
    <scope>NUCLEOTIDE SEQUENCE [LARGE SCALE GENOMIC DNA]</scope>
    <source>
        <strain evidence="2">RMSCC 2394</strain>
    </source>
</reference>
<name>A0A0J6Y1U4_COCIT</name>
<proteinExistence type="predicted"/>
<accession>A0A0J6Y1U4</accession>
<gene>
    <name evidence="1" type="ORF">CIRG_01814</name>
</gene>
<dbReference type="AlphaFoldDB" id="A0A0J6Y1U4"/>
<dbReference type="EMBL" id="DS028093">
    <property type="protein sequence ID" value="KMP01675.1"/>
    <property type="molecule type" value="Genomic_DNA"/>
</dbReference>
<evidence type="ECO:0000313" key="2">
    <source>
        <dbReference type="Proteomes" id="UP000054565"/>
    </source>
</evidence>
<evidence type="ECO:0000313" key="1">
    <source>
        <dbReference type="EMBL" id="KMP01675.1"/>
    </source>
</evidence>
<sequence>MGLGGRQGSMTCGNFIGGVRSDDSDNLETWNAPSRWAQITNINTDLQASQEALCIPSIDSAPQNIMPKSTWSCETNLNTDSGRENATFNQKRGSSESHYLQAHFAATARLFCMMLVLNKAIASPNPANTCH</sequence>
<protein>
    <submittedName>
        <fullName evidence="1">Uncharacterized protein</fullName>
    </submittedName>
</protein>